<name>A0ABT4QJ88_9BACL</name>
<protein>
    <submittedName>
        <fullName evidence="2">Lactonase family protein</fullName>
    </submittedName>
</protein>
<evidence type="ECO:0000313" key="3">
    <source>
        <dbReference type="Proteomes" id="UP001527882"/>
    </source>
</evidence>
<gene>
    <name evidence="2" type="ORF">O9H85_32160</name>
</gene>
<evidence type="ECO:0000313" key="2">
    <source>
        <dbReference type="EMBL" id="MCZ8516930.1"/>
    </source>
</evidence>
<dbReference type="Proteomes" id="UP001527882">
    <property type="component" value="Unassembled WGS sequence"/>
</dbReference>
<comment type="caution">
    <text evidence="2">The sequence shown here is derived from an EMBL/GenBank/DDBJ whole genome shotgun (WGS) entry which is preliminary data.</text>
</comment>
<sequence length="394" mass="42563">MVKDPNGTKLEFVYGKDLRDLSGKAASNLVNWSYAACKDFLGKEDDNTMNVFIGCVASEGAPSIYVSRFDEDLGKLSVMQSYSELSKSAYVTMDSKHNLIYVVGMEGAGTGFAVSYAYDPGTASLRLISKQATLGANPNYVSADPSFTMLFAANYGGETISVLPLKPGGSIDSVSRCIFHEGSSIVIGPQNTSHPHCILPDPSNRFAIVADLGTDLIYFYRIDHVNHDLALERTQPIAPGSGPRHLIFHHAMSFAYMINELSSTIIVYKYDASVCALKDLQTISTLPEGFNGVSKCADIQLSQCGNFVYGTNRGHDSIVVYKVNGDGTLVYLEHVSSGGEKPRSIAVSPDGRFLLATNEGSNQVVTFAIHPSGKLELAERLDLQSAPICIKFIP</sequence>
<dbReference type="InterPro" id="IPR050282">
    <property type="entry name" value="Cycloisomerase_2"/>
</dbReference>
<dbReference type="PANTHER" id="PTHR30344:SF1">
    <property type="entry name" value="6-PHOSPHOGLUCONOLACTONASE"/>
    <property type="match status" value="1"/>
</dbReference>
<dbReference type="Pfam" id="PF10282">
    <property type="entry name" value="Lactonase"/>
    <property type="match status" value="1"/>
</dbReference>
<dbReference type="InterPro" id="IPR011048">
    <property type="entry name" value="Haem_d1_sf"/>
</dbReference>
<dbReference type="Gene3D" id="2.130.10.10">
    <property type="entry name" value="YVTN repeat-like/Quinoprotein amine dehydrogenase"/>
    <property type="match status" value="1"/>
</dbReference>
<dbReference type="InterPro" id="IPR019405">
    <property type="entry name" value="Lactonase_7-beta_prop"/>
</dbReference>
<dbReference type="PANTHER" id="PTHR30344">
    <property type="entry name" value="6-PHOSPHOGLUCONOLACTONASE-RELATED"/>
    <property type="match status" value="1"/>
</dbReference>
<organism evidence="2 3">
    <name type="scientific">Paenibacillus gyeongsangnamensis</name>
    <dbReference type="NCBI Taxonomy" id="3388067"/>
    <lineage>
        <taxon>Bacteria</taxon>
        <taxon>Bacillati</taxon>
        <taxon>Bacillota</taxon>
        <taxon>Bacilli</taxon>
        <taxon>Bacillales</taxon>
        <taxon>Paenibacillaceae</taxon>
        <taxon>Paenibacillus</taxon>
    </lineage>
</organism>
<comment type="similarity">
    <text evidence="1">Belongs to the cycloisomerase 2 family.</text>
</comment>
<keyword evidence="3" id="KW-1185">Reference proteome</keyword>
<evidence type="ECO:0000256" key="1">
    <source>
        <dbReference type="ARBA" id="ARBA00005564"/>
    </source>
</evidence>
<proteinExistence type="inferred from homology"/>
<accession>A0ABT4QJ88</accession>
<dbReference type="EMBL" id="JAQAGZ010000029">
    <property type="protein sequence ID" value="MCZ8516930.1"/>
    <property type="molecule type" value="Genomic_DNA"/>
</dbReference>
<dbReference type="InterPro" id="IPR015943">
    <property type="entry name" value="WD40/YVTN_repeat-like_dom_sf"/>
</dbReference>
<dbReference type="RefSeq" id="WP_269885463.1">
    <property type="nucleotide sequence ID" value="NZ_JAQAGZ010000029.1"/>
</dbReference>
<dbReference type="SUPFAM" id="SSF51004">
    <property type="entry name" value="C-terminal (heme d1) domain of cytochrome cd1-nitrite reductase"/>
    <property type="match status" value="1"/>
</dbReference>
<reference evidence="2 3" key="1">
    <citation type="submission" date="2022-12" db="EMBL/GenBank/DDBJ databases">
        <title>Draft genome sequence of Paenibacillus sp. dW9.</title>
        <authorList>
            <person name="Choi E.-W."/>
            <person name="Kim D.-U."/>
        </authorList>
    </citation>
    <scope>NUCLEOTIDE SEQUENCE [LARGE SCALE GENOMIC DNA]</scope>
    <source>
        <strain evidence="3">dW9</strain>
    </source>
</reference>